<organism evidence="1 2">
    <name type="scientific">Trifolium pratense</name>
    <name type="common">Red clover</name>
    <dbReference type="NCBI Taxonomy" id="57577"/>
    <lineage>
        <taxon>Eukaryota</taxon>
        <taxon>Viridiplantae</taxon>
        <taxon>Streptophyta</taxon>
        <taxon>Embryophyta</taxon>
        <taxon>Tracheophyta</taxon>
        <taxon>Spermatophyta</taxon>
        <taxon>Magnoliopsida</taxon>
        <taxon>eudicotyledons</taxon>
        <taxon>Gunneridae</taxon>
        <taxon>Pentapetalae</taxon>
        <taxon>rosids</taxon>
        <taxon>fabids</taxon>
        <taxon>Fabales</taxon>
        <taxon>Fabaceae</taxon>
        <taxon>Papilionoideae</taxon>
        <taxon>50 kb inversion clade</taxon>
        <taxon>NPAAA clade</taxon>
        <taxon>Hologalegina</taxon>
        <taxon>IRL clade</taxon>
        <taxon>Trifolieae</taxon>
        <taxon>Trifolium</taxon>
    </lineage>
</organism>
<gene>
    <name evidence="1" type="ORF">L195_g027131</name>
</gene>
<evidence type="ECO:0000313" key="2">
    <source>
        <dbReference type="Proteomes" id="UP000236291"/>
    </source>
</evidence>
<dbReference type="AlphaFoldDB" id="A0A2K3KYA1"/>
<name>A0A2K3KYA1_TRIPR</name>
<sequence>MWPLKLAVSAAASAAFCNDGLNEITKLSRDGDGM</sequence>
<accession>A0A2K3KYA1</accession>
<comment type="caution">
    <text evidence="1">The sequence shown here is derived from an EMBL/GenBank/DDBJ whole genome shotgun (WGS) entry which is preliminary data.</text>
</comment>
<reference evidence="1 2" key="1">
    <citation type="journal article" date="2014" name="Am. J. Bot.">
        <title>Genome assembly and annotation for red clover (Trifolium pratense; Fabaceae).</title>
        <authorList>
            <person name="Istvanek J."/>
            <person name="Jaros M."/>
            <person name="Krenek A."/>
            <person name="Repkova J."/>
        </authorList>
    </citation>
    <scope>NUCLEOTIDE SEQUENCE [LARGE SCALE GENOMIC DNA]</scope>
    <source>
        <strain evidence="2">cv. Tatra</strain>
        <tissue evidence="1">Young leaves</tissue>
    </source>
</reference>
<evidence type="ECO:0000313" key="1">
    <source>
        <dbReference type="EMBL" id="PNX71257.1"/>
    </source>
</evidence>
<reference evidence="1 2" key="2">
    <citation type="journal article" date="2017" name="Front. Plant Sci.">
        <title>Gene Classification and Mining of Molecular Markers Useful in Red Clover (Trifolium pratense) Breeding.</title>
        <authorList>
            <person name="Istvanek J."/>
            <person name="Dluhosova J."/>
            <person name="Dluhos P."/>
            <person name="Patkova L."/>
            <person name="Nedelnik J."/>
            <person name="Repkova J."/>
        </authorList>
    </citation>
    <scope>NUCLEOTIDE SEQUENCE [LARGE SCALE GENOMIC DNA]</scope>
    <source>
        <strain evidence="2">cv. Tatra</strain>
        <tissue evidence="1">Young leaves</tissue>
    </source>
</reference>
<feature type="non-terminal residue" evidence="1">
    <location>
        <position position="34"/>
    </location>
</feature>
<dbReference type="Proteomes" id="UP000236291">
    <property type="component" value="Unassembled WGS sequence"/>
</dbReference>
<protein>
    <submittedName>
        <fullName evidence="1">Uncharacterized protein</fullName>
    </submittedName>
</protein>
<dbReference type="EMBL" id="ASHM01023079">
    <property type="protein sequence ID" value="PNX71257.1"/>
    <property type="molecule type" value="Genomic_DNA"/>
</dbReference>
<proteinExistence type="predicted"/>